<feature type="transmembrane region" description="Helical" evidence="9">
    <location>
        <begin position="292"/>
        <end position="311"/>
    </location>
</feature>
<feature type="transmembrane region" description="Helical" evidence="9">
    <location>
        <begin position="382"/>
        <end position="403"/>
    </location>
</feature>
<keyword evidence="11" id="KW-1185">Reference proteome</keyword>
<feature type="transmembrane region" description="Helical" evidence="9">
    <location>
        <begin position="190"/>
        <end position="211"/>
    </location>
</feature>
<reference evidence="11" key="1">
    <citation type="submission" date="2012-09" db="EMBL/GenBank/DDBJ databases">
        <authorList>
            <person name="Martin A.A."/>
        </authorList>
    </citation>
    <scope>NUCLEOTIDE SEQUENCE</scope>
</reference>
<name>A0A158PB43_ANGCA</name>
<feature type="transmembrane region" description="Helical" evidence="9">
    <location>
        <begin position="81"/>
        <end position="100"/>
    </location>
</feature>
<evidence type="ECO:0000313" key="11">
    <source>
        <dbReference type="Proteomes" id="UP000035642"/>
    </source>
</evidence>
<dbReference type="WBParaSite" id="ACAC_0001041301-mRNA-1">
    <property type="protein sequence ID" value="ACAC_0001041301-mRNA-1"/>
    <property type="gene ID" value="ACAC_0001041301"/>
</dbReference>
<reference evidence="12" key="2">
    <citation type="submission" date="2016-04" db="UniProtKB">
        <authorList>
            <consortium name="WormBaseParasite"/>
        </authorList>
    </citation>
    <scope>IDENTIFICATION</scope>
</reference>
<feature type="transmembrane region" description="Helical" evidence="9">
    <location>
        <begin position="409"/>
        <end position="429"/>
    </location>
</feature>
<sequence length="473" mass="52778">MSQLNWSNKHLFTASLDYWDQQPSEVESYSMRSKAPETQSDYGTVDERALCPQGPDIQPELAEHVGDDPHAVSQPITALQAAWNVTNAIQGMFIVGLPIAVKVGGWWSVAAMMSVAYICYWTGVLLIECLYQKDKKVRFSYREVAESYRPGFGKWVLAAQLTELLSTCIIYLVLAADLLQSCFPSIDKPAWMMLVSAILLACAFLDSLVIVSHLSFANAISHLIVNAIMMIYCTSKISSWSFPSVTFALDINTLPTMIGVVVFGYTSHIFLPSLEGNMKDPKEFKSMLKWSHIAAALFKSIFGLCGFLTFGELTQPEISNSLPNQGFKVTVNLVLVSKALLSYPLPFYAAVQLLKDNLFRGTKTTSFTGCYSPDGSLRDWALFLRILLLLFTLFIALSVPYLIELMGLIGNITGTMLSFIWPALFHLRIRGEQMVDRDRRFDQMIVALGCSICITGIYFSFVELLRAIKANDQ</sequence>
<proteinExistence type="inferred from homology"/>
<evidence type="ECO:0000256" key="9">
    <source>
        <dbReference type="SAM" id="Phobius"/>
    </source>
</evidence>
<dbReference type="AlphaFoldDB" id="A0A158PB43"/>
<keyword evidence="8" id="KW-0968">Cytoplasmic vesicle</keyword>
<organism evidence="11 12">
    <name type="scientific">Angiostrongylus cantonensis</name>
    <name type="common">Rat lungworm</name>
    <dbReference type="NCBI Taxonomy" id="6313"/>
    <lineage>
        <taxon>Eukaryota</taxon>
        <taxon>Metazoa</taxon>
        <taxon>Ecdysozoa</taxon>
        <taxon>Nematoda</taxon>
        <taxon>Chromadorea</taxon>
        <taxon>Rhabditida</taxon>
        <taxon>Rhabditina</taxon>
        <taxon>Rhabditomorpha</taxon>
        <taxon>Strongyloidea</taxon>
        <taxon>Metastrongylidae</taxon>
        <taxon>Angiostrongylus</taxon>
    </lineage>
</organism>
<dbReference type="GO" id="GO:0005774">
    <property type="term" value="C:vacuolar membrane"/>
    <property type="evidence" value="ECO:0007669"/>
    <property type="project" value="TreeGrafter"/>
</dbReference>
<accession>A0A158PB43</accession>
<keyword evidence="4 9" id="KW-0812">Transmembrane</keyword>
<comment type="subcellular location">
    <subcellularLocation>
        <location evidence="1">Cytoplasmic vesicle membrane</location>
        <topology evidence="1">Multi-pass membrane protein</topology>
    </subcellularLocation>
</comment>
<comment type="similarity">
    <text evidence="2">Belongs to the amino acid/polyamine transporter 2 family.</text>
</comment>
<evidence type="ECO:0000256" key="4">
    <source>
        <dbReference type="ARBA" id="ARBA00022692"/>
    </source>
</evidence>
<evidence type="ECO:0000256" key="5">
    <source>
        <dbReference type="ARBA" id="ARBA00022775"/>
    </source>
</evidence>
<dbReference type="Pfam" id="PF01490">
    <property type="entry name" value="Aa_trans"/>
    <property type="match status" value="1"/>
</dbReference>
<feature type="transmembrane region" description="Helical" evidence="9">
    <location>
        <begin position="441"/>
        <end position="461"/>
    </location>
</feature>
<feature type="transmembrane region" description="Helical" evidence="9">
    <location>
        <begin position="331"/>
        <end position="351"/>
    </location>
</feature>
<evidence type="ECO:0000256" key="6">
    <source>
        <dbReference type="ARBA" id="ARBA00022989"/>
    </source>
</evidence>
<dbReference type="PANTHER" id="PTHR22950:SF689">
    <property type="entry name" value="VESICULAR INHIBITORY AMINO ACID TRANSPORTER"/>
    <property type="match status" value="1"/>
</dbReference>
<evidence type="ECO:0000256" key="7">
    <source>
        <dbReference type="ARBA" id="ARBA00023136"/>
    </source>
</evidence>
<evidence type="ECO:0000256" key="3">
    <source>
        <dbReference type="ARBA" id="ARBA00022448"/>
    </source>
</evidence>
<keyword evidence="3" id="KW-0813">Transport</keyword>
<feature type="transmembrane region" description="Helical" evidence="9">
    <location>
        <begin position="152"/>
        <end position="174"/>
    </location>
</feature>
<evidence type="ECO:0000256" key="2">
    <source>
        <dbReference type="ARBA" id="ARBA00008066"/>
    </source>
</evidence>
<dbReference type="GO" id="GO:0030659">
    <property type="term" value="C:cytoplasmic vesicle membrane"/>
    <property type="evidence" value="ECO:0007669"/>
    <property type="project" value="UniProtKB-SubCell"/>
</dbReference>
<dbReference type="GO" id="GO:0015179">
    <property type="term" value="F:L-amino acid transmembrane transporter activity"/>
    <property type="evidence" value="ECO:0007669"/>
    <property type="project" value="TreeGrafter"/>
</dbReference>
<keyword evidence="7 9" id="KW-0472">Membrane</keyword>
<evidence type="ECO:0000259" key="10">
    <source>
        <dbReference type="Pfam" id="PF01490"/>
    </source>
</evidence>
<keyword evidence="5" id="KW-0532">Neurotransmitter transport</keyword>
<dbReference type="Proteomes" id="UP000035642">
    <property type="component" value="Unassembled WGS sequence"/>
</dbReference>
<feature type="transmembrane region" description="Helical" evidence="9">
    <location>
        <begin position="254"/>
        <end position="271"/>
    </location>
</feature>
<dbReference type="PANTHER" id="PTHR22950">
    <property type="entry name" value="AMINO ACID TRANSPORTER"/>
    <property type="match status" value="1"/>
</dbReference>
<dbReference type="STRING" id="6313.A0A158PB43"/>
<dbReference type="GO" id="GO:0006836">
    <property type="term" value="P:neurotransmitter transport"/>
    <property type="evidence" value="ECO:0007669"/>
    <property type="project" value="UniProtKB-KW"/>
</dbReference>
<feature type="transmembrane region" description="Helical" evidence="9">
    <location>
        <begin position="223"/>
        <end position="242"/>
    </location>
</feature>
<evidence type="ECO:0000256" key="8">
    <source>
        <dbReference type="ARBA" id="ARBA00023329"/>
    </source>
</evidence>
<protein>
    <submittedName>
        <fullName evidence="12">Aa_trans domain-containing protein</fullName>
    </submittedName>
</protein>
<feature type="transmembrane region" description="Helical" evidence="9">
    <location>
        <begin position="106"/>
        <end position="131"/>
    </location>
</feature>
<feature type="domain" description="Amino acid transporter transmembrane" evidence="10">
    <location>
        <begin position="75"/>
        <end position="461"/>
    </location>
</feature>
<evidence type="ECO:0000256" key="1">
    <source>
        <dbReference type="ARBA" id="ARBA00004439"/>
    </source>
</evidence>
<keyword evidence="6 9" id="KW-1133">Transmembrane helix</keyword>
<evidence type="ECO:0000313" key="12">
    <source>
        <dbReference type="WBParaSite" id="ACAC_0001041301-mRNA-1"/>
    </source>
</evidence>
<dbReference type="InterPro" id="IPR013057">
    <property type="entry name" value="AA_transpt_TM"/>
</dbReference>